<dbReference type="InterPro" id="IPR036928">
    <property type="entry name" value="AS_sf"/>
</dbReference>
<evidence type="ECO:0000313" key="3">
    <source>
        <dbReference type="EMBL" id="GAH01152.1"/>
    </source>
</evidence>
<dbReference type="Pfam" id="PF01425">
    <property type="entry name" value="Amidase"/>
    <property type="match status" value="1"/>
</dbReference>
<dbReference type="EMBL" id="BART01024148">
    <property type="protein sequence ID" value="GAH01152.1"/>
    <property type="molecule type" value="Genomic_DNA"/>
</dbReference>
<evidence type="ECO:0000259" key="2">
    <source>
        <dbReference type="Pfam" id="PF01425"/>
    </source>
</evidence>
<dbReference type="InterPro" id="IPR000120">
    <property type="entry name" value="Amidase"/>
</dbReference>
<name>X1C1J4_9ZZZZ</name>
<dbReference type="PANTHER" id="PTHR11895">
    <property type="entry name" value="TRANSAMIDASE"/>
    <property type="match status" value="1"/>
</dbReference>
<dbReference type="GO" id="GO:0003824">
    <property type="term" value="F:catalytic activity"/>
    <property type="evidence" value="ECO:0007669"/>
    <property type="project" value="InterPro"/>
</dbReference>
<organism evidence="3">
    <name type="scientific">marine sediment metagenome</name>
    <dbReference type="NCBI Taxonomy" id="412755"/>
    <lineage>
        <taxon>unclassified sequences</taxon>
        <taxon>metagenomes</taxon>
        <taxon>ecological metagenomes</taxon>
    </lineage>
</organism>
<reference evidence="3" key="1">
    <citation type="journal article" date="2014" name="Front. Microbiol.">
        <title>High frequency of phylogenetically diverse reductive dehalogenase-homologous genes in deep subseafloor sedimentary metagenomes.</title>
        <authorList>
            <person name="Kawai M."/>
            <person name="Futagami T."/>
            <person name="Toyoda A."/>
            <person name="Takaki Y."/>
            <person name="Nishi S."/>
            <person name="Hori S."/>
            <person name="Arai W."/>
            <person name="Tsubouchi T."/>
            <person name="Morono Y."/>
            <person name="Uchiyama I."/>
            <person name="Ito T."/>
            <person name="Fujiyama A."/>
            <person name="Inagaki F."/>
            <person name="Takami H."/>
        </authorList>
    </citation>
    <scope>NUCLEOTIDE SEQUENCE</scope>
    <source>
        <strain evidence="3">Expedition CK06-06</strain>
    </source>
</reference>
<dbReference type="PANTHER" id="PTHR11895:SF7">
    <property type="entry name" value="GLUTAMYL-TRNA(GLN) AMIDOTRANSFERASE SUBUNIT A, MITOCHONDRIAL"/>
    <property type="match status" value="1"/>
</dbReference>
<dbReference type="Gene3D" id="3.90.1300.10">
    <property type="entry name" value="Amidase signature (AS) domain"/>
    <property type="match status" value="1"/>
</dbReference>
<dbReference type="AlphaFoldDB" id="X1C1J4"/>
<evidence type="ECO:0000256" key="1">
    <source>
        <dbReference type="SAM" id="MobiDB-lite"/>
    </source>
</evidence>
<dbReference type="SUPFAM" id="SSF75304">
    <property type="entry name" value="Amidase signature (AS) enzymes"/>
    <property type="match status" value="1"/>
</dbReference>
<feature type="non-terminal residue" evidence="3">
    <location>
        <position position="170"/>
    </location>
</feature>
<protein>
    <recommendedName>
        <fullName evidence="2">Amidase domain-containing protein</fullName>
    </recommendedName>
</protein>
<comment type="caution">
    <text evidence="3">The sequence shown here is derived from an EMBL/GenBank/DDBJ whole genome shotgun (WGS) entry which is preliminary data.</text>
</comment>
<feature type="region of interest" description="Disordered" evidence="1">
    <location>
        <begin position="151"/>
        <end position="170"/>
    </location>
</feature>
<dbReference type="InterPro" id="IPR023631">
    <property type="entry name" value="Amidase_dom"/>
</dbReference>
<sequence>MNKEDICFMSACDVVEKIKTQELSSQEITEIIIERFEKINPIINAYCTPTLEWARERAKNADKAVKNGEKLGALHGIPTSIKDEMPIKGIRTTFGSKLYEHNVPDEDDACVERLKDAGAVILGKTNMSPFGFIAVTNNLIFGETRNPWNLERTSGGSSGGAAASIASGLG</sequence>
<accession>X1C1J4</accession>
<gene>
    <name evidence="3" type="ORF">S01H4_43718</name>
</gene>
<feature type="compositionally biased region" description="Low complexity" evidence="1">
    <location>
        <begin position="160"/>
        <end position="170"/>
    </location>
</feature>
<proteinExistence type="predicted"/>
<feature type="domain" description="Amidase" evidence="2">
    <location>
        <begin position="27"/>
        <end position="169"/>
    </location>
</feature>